<gene>
    <name evidence="13" type="ORF">PCAL00307_LOCUS11810</name>
    <name evidence="14" type="ORF">PECAL_4P27940</name>
</gene>
<dbReference type="EC" id="2.4.1.132" evidence="10"/>
<comment type="function">
    <text evidence="10">Mannosylates Man(2)GlcNAc(2)-dolichol diphosphate and Man(1)GlcNAc(2)-dolichol diphosphate to form Man(3)GlcNAc(2)-dolichol diphosphate.</text>
</comment>
<evidence type="ECO:0000256" key="8">
    <source>
        <dbReference type="ARBA" id="ARBA00045103"/>
    </source>
</evidence>
<feature type="domain" description="Glycosyltransferase subfamily 4-like N-terminal" evidence="12">
    <location>
        <begin position="57"/>
        <end position="217"/>
    </location>
</feature>
<dbReference type="InterPro" id="IPR027054">
    <property type="entry name" value="ALG2"/>
</dbReference>
<dbReference type="GO" id="GO:0004378">
    <property type="term" value="F:GDP-Man:Man(1)GlcNAc(2)-PP-Dol alpha-1,3-mannosyltransferase activity"/>
    <property type="evidence" value="ECO:0007669"/>
    <property type="project" value="UniProtKB-UniRule"/>
</dbReference>
<keyword evidence="7 10" id="KW-0472">Membrane</keyword>
<dbReference type="AlphaFoldDB" id="A0A7S3ZWR2"/>
<sequence length="428" mass="47022">MSLLCKKALHRCQLTWLLLAAAAAAMLLIRLVRRRRRRPKPRQGKLRVAFAHPDLGIGGAERLVVDAALGLRGRGHDVTIYTARHDPRRCFDETRDGTLRVVVAGDWLPKRILGRCYALCASVRMVAVALRAARDGPDVVVVDQVATAVPVARAACAAPVVFYCHYPDKLLCVNRQNPLTRLYRAPLDWGEETCTGLADVVLVNSRFTAGVFRRAFPRLAVAPEVLYPPLSLDAEVAEAPRDAALLLSINRFERKKNLGLAVEALALLPPRVRLVLAGGYDPDLPENVEHARELEELAARLGVADRVTQRRSVSGDEKARLLARCACLLYTPENEHFGIVPLEAMHARTPVVAVDSGGPRESVVDGVTGRLLAPDPQTWARAVADLLGDAAGRRAMGERGRERVRDLFSLDAFADRLERICVGVLTRR</sequence>
<reference evidence="13" key="1">
    <citation type="submission" date="2021-01" db="EMBL/GenBank/DDBJ databases">
        <authorList>
            <person name="Corre E."/>
            <person name="Pelletier E."/>
            <person name="Niang G."/>
            <person name="Scheremetjew M."/>
            <person name="Finn R."/>
            <person name="Kale V."/>
            <person name="Holt S."/>
            <person name="Cochrane G."/>
            <person name="Meng A."/>
            <person name="Brown T."/>
            <person name="Cohen L."/>
        </authorList>
    </citation>
    <scope>NUCLEOTIDE SEQUENCE</scope>
    <source>
        <strain evidence="13">CCMP1756</strain>
    </source>
</reference>
<dbReference type="Gene3D" id="3.40.50.2000">
    <property type="entry name" value="Glycogen Phosphorylase B"/>
    <property type="match status" value="2"/>
</dbReference>
<comment type="catalytic activity">
    <reaction evidence="9 10">
        <text>an alpha-D-Man-(1-&gt;3)-beta-D-Man-(1-&gt;4)-beta-D-GlcNAc-(1-&gt;4)-alpha-D-GlcNAc-diphospho-di-trans,poly-cis-dolichol + GDP-alpha-D-mannose = an alpha-D-Man-(1-&gt;3)-[alpha-D-Man-(1-&gt;6)]-beta-D-Man-(1-&gt;4)-beta-D-GlcNAc-(1-&gt;4)-alpha-D-GlcNAc-diphospho-di-trans,poly-cis-dolichol + GDP + H(+)</text>
        <dbReference type="Rhea" id="RHEA:29519"/>
        <dbReference type="Rhea" id="RHEA-COMP:19513"/>
        <dbReference type="Rhea" id="RHEA-COMP:19515"/>
        <dbReference type="ChEBI" id="CHEBI:15378"/>
        <dbReference type="ChEBI" id="CHEBI:57527"/>
        <dbReference type="ChEBI" id="CHEBI:58189"/>
        <dbReference type="ChEBI" id="CHEBI:132510"/>
        <dbReference type="ChEBI" id="CHEBI:132511"/>
        <dbReference type="EC" id="2.4.1.257"/>
    </reaction>
    <physiologicalReaction direction="left-to-right" evidence="9 10">
        <dbReference type="Rhea" id="RHEA:29520"/>
    </physiologicalReaction>
</comment>
<keyword evidence="4 10" id="KW-0812">Transmembrane</keyword>
<evidence type="ECO:0000259" key="11">
    <source>
        <dbReference type="Pfam" id="PF00534"/>
    </source>
</evidence>
<evidence type="ECO:0000313" key="15">
    <source>
        <dbReference type="Proteomes" id="UP000789595"/>
    </source>
</evidence>
<dbReference type="Pfam" id="PF13439">
    <property type="entry name" value="Glyco_transf_4"/>
    <property type="match status" value="1"/>
</dbReference>
<evidence type="ECO:0000256" key="2">
    <source>
        <dbReference type="ARBA" id="ARBA00022676"/>
    </source>
</evidence>
<evidence type="ECO:0000256" key="1">
    <source>
        <dbReference type="ARBA" id="ARBA00004922"/>
    </source>
</evidence>
<dbReference type="OrthoDB" id="448893at2759"/>
<proteinExistence type="inferred from homology"/>
<dbReference type="Pfam" id="PF00534">
    <property type="entry name" value="Glycos_transf_1"/>
    <property type="match status" value="1"/>
</dbReference>
<evidence type="ECO:0000259" key="12">
    <source>
        <dbReference type="Pfam" id="PF13439"/>
    </source>
</evidence>
<keyword evidence="3 10" id="KW-0808">Transferase</keyword>
<evidence type="ECO:0000256" key="4">
    <source>
        <dbReference type="ARBA" id="ARBA00022692"/>
    </source>
</evidence>
<protein>
    <recommendedName>
        <fullName evidence="10">Alpha-1,3/1,6-mannosyltransferase ALG2</fullName>
        <ecNumber evidence="10">2.4.1.132</ecNumber>
        <ecNumber evidence="10">2.4.1.257</ecNumber>
    </recommendedName>
    <alternativeName>
        <fullName evidence="10">GDP-Man:Man(1)GlcNAc(2)-PP-Dol alpha-1,3-mannosyltransferase</fullName>
    </alternativeName>
</protein>
<dbReference type="GO" id="GO:0005789">
    <property type="term" value="C:endoplasmic reticulum membrane"/>
    <property type="evidence" value="ECO:0007669"/>
    <property type="project" value="UniProtKB-SubCell"/>
</dbReference>
<keyword evidence="15" id="KW-1185">Reference proteome</keyword>
<feature type="domain" description="Glycosyl transferase family 1" evidence="11">
    <location>
        <begin position="238"/>
        <end position="403"/>
    </location>
</feature>
<evidence type="ECO:0000256" key="3">
    <source>
        <dbReference type="ARBA" id="ARBA00022679"/>
    </source>
</evidence>
<dbReference type="CDD" id="cd03805">
    <property type="entry name" value="GT4_ALG2-like"/>
    <property type="match status" value="1"/>
</dbReference>
<dbReference type="InterPro" id="IPR028098">
    <property type="entry name" value="Glyco_trans_4-like_N"/>
</dbReference>
<comment type="pathway">
    <text evidence="1 10">Protein modification; protein glycosylation.</text>
</comment>
<dbReference type="PANTHER" id="PTHR45918">
    <property type="entry name" value="ALPHA-1,3/1,6-MANNOSYLTRANSFERASE ALG2"/>
    <property type="match status" value="1"/>
</dbReference>
<evidence type="ECO:0000313" key="13">
    <source>
        <dbReference type="EMBL" id="CAE0696374.1"/>
    </source>
</evidence>
<dbReference type="SUPFAM" id="SSF53756">
    <property type="entry name" value="UDP-Glycosyltransferase/glycogen phosphorylase"/>
    <property type="match status" value="1"/>
</dbReference>
<evidence type="ECO:0000313" key="14">
    <source>
        <dbReference type="EMBL" id="CAH0375458.1"/>
    </source>
</evidence>
<keyword evidence="6 10" id="KW-1133">Transmembrane helix</keyword>
<dbReference type="GO" id="GO:0102704">
    <property type="term" value="F:GDP-Man:Man(2)GlcNAc(2)-PP-Dol alpha-1,6-mannosyltransferase activity"/>
    <property type="evidence" value="ECO:0007669"/>
    <property type="project" value="UniProtKB-UniRule"/>
</dbReference>
<accession>A0A7S3ZWR2</accession>
<feature type="transmembrane region" description="Helical" evidence="10">
    <location>
        <begin position="14"/>
        <end position="32"/>
    </location>
</feature>
<evidence type="ECO:0000256" key="7">
    <source>
        <dbReference type="ARBA" id="ARBA00023136"/>
    </source>
</evidence>
<name>A0A7S3ZWR2_9STRA</name>
<dbReference type="EC" id="2.4.1.257" evidence="10"/>
<organism evidence="13">
    <name type="scientific">Pelagomonas calceolata</name>
    <dbReference type="NCBI Taxonomy" id="35677"/>
    <lineage>
        <taxon>Eukaryota</taxon>
        <taxon>Sar</taxon>
        <taxon>Stramenopiles</taxon>
        <taxon>Ochrophyta</taxon>
        <taxon>Pelagophyceae</taxon>
        <taxon>Pelagomonadales</taxon>
        <taxon>Pelagomonadaceae</taxon>
        <taxon>Pelagomonas</taxon>
    </lineage>
</organism>
<dbReference type="InterPro" id="IPR001296">
    <property type="entry name" value="Glyco_trans_1"/>
</dbReference>
<reference evidence="14" key="2">
    <citation type="submission" date="2021-11" db="EMBL/GenBank/DDBJ databases">
        <authorList>
            <consortium name="Genoscope - CEA"/>
            <person name="William W."/>
        </authorList>
    </citation>
    <scope>NUCLEOTIDE SEQUENCE</scope>
</reference>
<evidence type="ECO:0000256" key="9">
    <source>
        <dbReference type="ARBA" id="ARBA00045104"/>
    </source>
</evidence>
<comment type="catalytic activity">
    <reaction evidence="8 10">
        <text>a beta-D-Man-(1-&gt;4)-beta-D-GlcNAc-(1-&gt;4)-alpha-D-GlcNAc-diphospho-di-trans,poly-cis-dolichol + GDP-alpha-D-mannose = an alpha-D-Man-(1-&gt;3)-beta-D-Man-(1-&gt;4)-beta-D-GlcNAc-(1-&gt;4)-alpha-D-GlcNAc-diphospho-di-trans,poly-cis-dolichol + GDP + H(+)</text>
        <dbReference type="Rhea" id="RHEA:29515"/>
        <dbReference type="Rhea" id="RHEA-COMP:19511"/>
        <dbReference type="Rhea" id="RHEA-COMP:19513"/>
        <dbReference type="ChEBI" id="CHEBI:15378"/>
        <dbReference type="ChEBI" id="CHEBI:57527"/>
        <dbReference type="ChEBI" id="CHEBI:58189"/>
        <dbReference type="ChEBI" id="CHEBI:58472"/>
        <dbReference type="ChEBI" id="CHEBI:132510"/>
        <dbReference type="EC" id="2.4.1.132"/>
    </reaction>
    <physiologicalReaction direction="left-to-right" evidence="8 10">
        <dbReference type="Rhea" id="RHEA:29516"/>
    </physiologicalReaction>
</comment>
<evidence type="ECO:0000256" key="10">
    <source>
        <dbReference type="RuleBase" id="RU367136"/>
    </source>
</evidence>
<comment type="subcellular location">
    <subcellularLocation>
        <location evidence="10">Endoplasmic reticulum membrane</location>
        <topology evidence="10">Single-pass membrane protein</topology>
    </subcellularLocation>
</comment>
<comment type="similarity">
    <text evidence="10">Belongs to the glycosyltransferase group 1 family.</text>
</comment>
<dbReference type="EMBL" id="HBIW01013763">
    <property type="protein sequence ID" value="CAE0696374.1"/>
    <property type="molecule type" value="Transcribed_RNA"/>
</dbReference>
<keyword evidence="2 10" id="KW-0328">Glycosyltransferase</keyword>
<keyword evidence="5" id="KW-0256">Endoplasmic reticulum</keyword>
<evidence type="ECO:0000256" key="5">
    <source>
        <dbReference type="ARBA" id="ARBA00022824"/>
    </source>
</evidence>
<evidence type="ECO:0000256" key="6">
    <source>
        <dbReference type="ARBA" id="ARBA00022989"/>
    </source>
</evidence>
<dbReference type="UniPathway" id="UPA00378"/>
<dbReference type="EMBL" id="CAKKNE010000004">
    <property type="protein sequence ID" value="CAH0375458.1"/>
    <property type="molecule type" value="Genomic_DNA"/>
</dbReference>
<dbReference type="PANTHER" id="PTHR45918:SF1">
    <property type="entry name" value="ALPHA-1,3_1,6-MANNOSYLTRANSFERASE ALG2"/>
    <property type="match status" value="1"/>
</dbReference>
<dbReference type="Proteomes" id="UP000789595">
    <property type="component" value="Unassembled WGS sequence"/>
</dbReference>